<dbReference type="InterPro" id="IPR048420">
    <property type="entry name" value="Zap1-like_Znf1"/>
</dbReference>
<keyword evidence="6" id="KW-0862">Zinc</keyword>
<dbReference type="GO" id="GO:0005634">
    <property type="term" value="C:nucleus"/>
    <property type="evidence" value="ECO:0007669"/>
    <property type="project" value="UniProtKB-SubCell"/>
</dbReference>
<dbReference type="Pfam" id="PF21816">
    <property type="entry name" value="Zap1_zf1"/>
    <property type="match status" value="1"/>
</dbReference>
<dbReference type="EMBL" id="KZ992443">
    <property type="protein sequence ID" value="RKP10648.1"/>
    <property type="molecule type" value="Genomic_DNA"/>
</dbReference>
<evidence type="ECO:0000256" key="1">
    <source>
        <dbReference type="ARBA" id="ARBA00004123"/>
    </source>
</evidence>
<dbReference type="Proteomes" id="UP000271241">
    <property type="component" value="Unassembled WGS sequence"/>
</dbReference>
<evidence type="ECO:0000256" key="4">
    <source>
        <dbReference type="ARBA" id="ARBA00022737"/>
    </source>
</evidence>
<comment type="similarity">
    <text evidence="8">Belongs to the pacC/RIM101 family.</text>
</comment>
<dbReference type="AlphaFoldDB" id="A0A4P9XWG7"/>
<dbReference type="GO" id="GO:0045944">
    <property type="term" value="P:positive regulation of transcription by RNA polymerase II"/>
    <property type="evidence" value="ECO:0007669"/>
    <property type="project" value="TreeGrafter"/>
</dbReference>
<evidence type="ECO:0000256" key="3">
    <source>
        <dbReference type="ARBA" id="ARBA00022723"/>
    </source>
</evidence>
<evidence type="ECO:0000256" key="8">
    <source>
        <dbReference type="ARBA" id="ARBA00038089"/>
    </source>
</evidence>
<dbReference type="GO" id="GO:0032502">
    <property type="term" value="P:developmental process"/>
    <property type="evidence" value="ECO:0007669"/>
    <property type="project" value="UniProtKB-ARBA"/>
</dbReference>
<dbReference type="PANTHER" id="PTHR47257:SF1">
    <property type="entry name" value="PH-RESPONSE TRANSCRIPTION FACTOR PACC_RIM101"/>
    <property type="match status" value="1"/>
</dbReference>
<name>A0A4P9XWG7_9FUNG</name>
<comment type="subcellular location">
    <subcellularLocation>
        <location evidence="1">Nucleus</location>
    </subcellularLocation>
</comment>
<evidence type="ECO:0000256" key="5">
    <source>
        <dbReference type="ARBA" id="ARBA00022771"/>
    </source>
</evidence>
<dbReference type="PROSITE" id="PS50157">
    <property type="entry name" value="ZINC_FINGER_C2H2_2"/>
    <property type="match status" value="3"/>
</dbReference>
<evidence type="ECO:0000313" key="11">
    <source>
        <dbReference type="EMBL" id="RKP10648.1"/>
    </source>
</evidence>
<gene>
    <name evidence="11" type="ORF">THASP1DRAFT_1840</name>
</gene>
<dbReference type="InterPro" id="IPR036236">
    <property type="entry name" value="Znf_C2H2_sf"/>
</dbReference>
<evidence type="ECO:0000256" key="7">
    <source>
        <dbReference type="ARBA" id="ARBA00023242"/>
    </source>
</evidence>
<dbReference type="Gene3D" id="3.30.160.60">
    <property type="entry name" value="Classic Zinc Finger"/>
    <property type="match status" value="2"/>
</dbReference>
<sequence>QCQWLNCASQFNTAEDLFAHVNEDHVGRNAKGNLCLECRWAGCTVSKAKRDHLISHIKSHLSYKPYACGLCEARFKHMSDLKRHEGTHREK</sequence>
<feature type="non-terminal residue" evidence="11">
    <location>
        <position position="1"/>
    </location>
</feature>
<keyword evidence="4" id="KW-0677">Repeat</keyword>
<keyword evidence="12" id="KW-1185">Reference proteome</keyword>
<dbReference type="InterPro" id="IPR013087">
    <property type="entry name" value="Znf_C2H2_type"/>
</dbReference>
<keyword evidence="2" id="KW-0678">Repressor</keyword>
<accession>A0A4P9XWG7</accession>
<dbReference type="OrthoDB" id="6155966at2759"/>
<organism evidence="11 12">
    <name type="scientific">Thamnocephalis sphaerospora</name>
    <dbReference type="NCBI Taxonomy" id="78915"/>
    <lineage>
        <taxon>Eukaryota</taxon>
        <taxon>Fungi</taxon>
        <taxon>Fungi incertae sedis</taxon>
        <taxon>Zoopagomycota</taxon>
        <taxon>Zoopagomycotina</taxon>
        <taxon>Zoopagomycetes</taxon>
        <taxon>Zoopagales</taxon>
        <taxon>Sigmoideomycetaceae</taxon>
        <taxon>Thamnocephalis</taxon>
    </lineage>
</organism>
<keyword evidence="5 9" id="KW-0863">Zinc-finger</keyword>
<dbReference type="Pfam" id="PF00096">
    <property type="entry name" value="zf-C2H2"/>
    <property type="match status" value="1"/>
</dbReference>
<evidence type="ECO:0000256" key="6">
    <source>
        <dbReference type="ARBA" id="ARBA00022833"/>
    </source>
</evidence>
<keyword evidence="3" id="KW-0479">Metal-binding</keyword>
<dbReference type="STRING" id="78915.A0A4P9XWG7"/>
<dbReference type="PROSITE" id="PS00028">
    <property type="entry name" value="ZINC_FINGER_C2H2_1"/>
    <property type="match status" value="2"/>
</dbReference>
<dbReference type="SUPFAM" id="SSF57667">
    <property type="entry name" value="beta-beta-alpha zinc fingers"/>
    <property type="match status" value="2"/>
</dbReference>
<protein>
    <recommendedName>
        <fullName evidence="10">C2H2-type domain-containing protein</fullName>
    </recommendedName>
</protein>
<feature type="domain" description="C2H2-type" evidence="10">
    <location>
        <begin position="66"/>
        <end position="91"/>
    </location>
</feature>
<evidence type="ECO:0000256" key="2">
    <source>
        <dbReference type="ARBA" id="ARBA00022491"/>
    </source>
</evidence>
<dbReference type="FunFam" id="3.30.160.60:FF:000202">
    <property type="entry name" value="Zinc finger protein 574"/>
    <property type="match status" value="1"/>
</dbReference>
<feature type="domain" description="C2H2-type" evidence="10">
    <location>
        <begin position="36"/>
        <end position="65"/>
    </location>
</feature>
<feature type="non-terminal residue" evidence="11">
    <location>
        <position position="91"/>
    </location>
</feature>
<dbReference type="InterPro" id="IPR050806">
    <property type="entry name" value="pacC/RIM101"/>
</dbReference>
<keyword evidence="7" id="KW-0539">Nucleus</keyword>
<dbReference type="GO" id="GO:0008270">
    <property type="term" value="F:zinc ion binding"/>
    <property type="evidence" value="ECO:0007669"/>
    <property type="project" value="UniProtKB-KW"/>
</dbReference>
<evidence type="ECO:0000259" key="10">
    <source>
        <dbReference type="PROSITE" id="PS50157"/>
    </source>
</evidence>
<dbReference type="SMART" id="SM00355">
    <property type="entry name" value="ZnF_C2H2"/>
    <property type="match status" value="3"/>
</dbReference>
<evidence type="ECO:0000313" key="12">
    <source>
        <dbReference type="Proteomes" id="UP000271241"/>
    </source>
</evidence>
<proteinExistence type="inferred from homology"/>
<reference evidence="12" key="1">
    <citation type="journal article" date="2018" name="Nat. Microbiol.">
        <title>Leveraging single-cell genomics to expand the fungal tree of life.</title>
        <authorList>
            <person name="Ahrendt S.R."/>
            <person name="Quandt C.A."/>
            <person name="Ciobanu D."/>
            <person name="Clum A."/>
            <person name="Salamov A."/>
            <person name="Andreopoulos B."/>
            <person name="Cheng J.F."/>
            <person name="Woyke T."/>
            <person name="Pelin A."/>
            <person name="Henrissat B."/>
            <person name="Reynolds N.K."/>
            <person name="Benny G.L."/>
            <person name="Smith M.E."/>
            <person name="James T.Y."/>
            <person name="Grigoriev I.V."/>
        </authorList>
    </citation>
    <scope>NUCLEOTIDE SEQUENCE [LARGE SCALE GENOMIC DNA]</scope>
    <source>
        <strain evidence="12">RSA 1356</strain>
    </source>
</reference>
<feature type="domain" description="C2H2-type" evidence="10">
    <location>
        <begin position="1"/>
        <end position="30"/>
    </location>
</feature>
<dbReference type="PANTHER" id="PTHR47257">
    <property type="entry name" value="PH-RESPONSE TRANSCRIPTION FACTOR PACC/RIM101"/>
    <property type="match status" value="1"/>
</dbReference>
<evidence type="ECO:0000256" key="9">
    <source>
        <dbReference type="PROSITE-ProRule" id="PRU00042"/>
    </source>
</evidence>